<name>A0A391P5K7_9EUKA</name>
<proteinExistence type="predicted"/>
<evidence type="ECO:0000313" key="1">
    <source>
        <dbReference type="EMBL" id="GCA63452.1"/>
    </source>
</evidence>
<dbReference type="OrthoDB" id="9940519at2759"/>
<sequence length="380" mass="42067">MADSCRAIYFSDIDEGYVTQEGVTVEGVFTHCIITSCGMTLETRFDSIDKVLLRFRILHVALILALWESERGHTCGKDHLIKVREMLTRFIGDIPSVPTMSVTVSAFDAVRTEARLALEGLENLDSMPSSASLMSMEAMWARGRILELGGYERDPVPVKTRHEDVHRYVDTSISGMKLMPANASTDSLRDGLKGLATIDNSAVTTLNYDGVLEVVLDLETCGTCVTECVLEQAVRDKNVIHLHSTYGKDTKYHYTLTHREYCASHTSFMSTLGYLLHLDLAQLGGDDLLPANTPNKSLVFVGCAATLEDPHFLALFERLNMFQGQQHFVVGRSGEGLEEMIGRICARFPHVNLTFISYGTEYDQLGPFLLEQAQLAAGGI</sequence>
<dbReference type="Proteomes" id="UP000265618">
    <property type="component" value="Unassembled WGS sequence"/>
</dbReference>
<dbReference type="AlphaFoldDB" id="A0A391P5K7"/>
<evidence type="ECO:0000313" key="2">
    <source>
        <dbReference type="Proteomes" id="UP000265618"/>
    </source>
</evidence>
<comment type="caution">
    <text evidence="1">The sequence shown here is derived from an EMBL/GenBank/DDBJ whole genome shotgun (WGS) entry which is preliminary data.</text>
</comment>
<dbReference type="EMBL" id="BDIP01003572">
    <property type="protein sequence ID" value="GCA63452.1"/>
    <property type="molecule type" value="Genomic_DNA"/>
</dbReference>
<gene>
    <name evidence="1" type="ORF">KIPB_010003</name>
</gene>
<dbReference type="Pfam" id="PF13289">
    <property type="entry name" value="SIR2_2"/>
    <property type="match status" value="1"/>
</dbReference>
<organism evidence="1 2">
    <name type="scientific">Kipferlia bialata</name>
    <dbReference type="NCBI Taxonomy" id="797122"/>
    <lineage>
        <taxon>Eukaryota</taxon>
        <taxon>Metamonada</taxon>
        <taxon>Carpediemonas-like organisms</taxon>
        <taxon>Kipferlia</taxon>
    </lineage>
</organism>
<reference evidence="1 2" key="1">
    <citation type="journal article" date="2018" name="PLoS ONE">
        <title>The draft genome of Kipferlia bialata reveals reductive genome evolution in fornicate parasites.</title>
        <authorList>
            <person name="Tanifuji G."/>
            <person name="Takabayashi S."/>
            <person name="Kume K."/>
            <person name="Takagi M."/>
            <person name="Nakayama T."/>
            <person name="Kamikawa R."/>
            <person name="Inagaki Y."/>
            <person name="Hashimoto T."/>
        </authorList>
    </citation>
    <scope>NUCLEOTIDE SEQUENCE [LARGE SCALE GENOMIC DNA]</scope>
    <source>
        <strain evidence="1">NY0173</strain>
    </source>
</reference>
<accession>A0A391P5K7</accession>
<protein>
    <submittedName>
        <fullName evidence="1">Uncharacterized protein</fullName>
    </submittedName>
</protein>
<keyword evidence="2" id="KW-1185">Reference proteome</keyword>